<feature type="domain" description="HTH cro/C1-type" evidence="1">
    <location>
        <begin position="6"/>
        <end position="62"/>
    </location>
</feature>
<dbReference type="AlphaFoldDB" id="A0A3E0AVP0"/>
<dbReference type="OrthoDB" id="2899891at2"/>
<gene>
    <name evidence="2" type="ORF">DFR63_1546</name>
</gene>
<dbReference type="Pfam" id="PF13443">
    <property type="entry name" value="HTH_26"/>
    <property type="match status" value="1"/>
</dbReference>
<evidence type="ECO:0000313" key="3">
    <source>
        <dbReference type="Proteomes" id="UP000257076"/>
    </source>
</evidence>
<protein>
    <submittedName>
        <fullName evidence="2">DNA-binding Xre family transcriptional regulator</fullName>
    </submittedName>
</protein>
<comment type="caution">
    <text evidence="2">The sequence shown here is derived from an EMBL/GenBank/DDBJ whole genome shotgun (WGS) entry which is preliminary data.</text>
</comment>
<dbReference type="CDD" id="cd00093">
    <property type="entry name" value="HTH_XRE"/>
    <property type="match status" value="1"/>
</dbReference>
<proteinExistence type="predicted"/>
<name>A0A3E0AVP0_9STAP</name>
<dbReference type="InterPro" id="IPR001387">
    <property type="entry name" value="Cro/C1-type_HTH"/>
</dbReference>
<dbReference type="RefSeq" id="WP_115885346.1">
    <property type="nucleotide sequence ID" value="NZ_CBCSHX010000006.1"/>
</dbReference>
<sequence>MIRVKLLELYEKHDVTQKHVSQVTEIRESTLSGIARNTKAHLNVEILDRLCEYFDVKDISEILEYIPNEKTGGS</sequence>
<dbReference type="PROSITE" id="PS50943">
    <property type="entry name" value="HTH_CROC1"/>
    <property type="match status" value="1"/>
</dbReference>
<dbReference type="GO" id="GO:0003677">
    <property type="term" value="F:DNA binding"/>
    <property type="evidence" value="ECO:0007669"/>
    <property type="project" value="UniProtKB-KW"/>
</dbReference>
<dbReference type="Proteomes" id="UP000257076">
    <property type="component" value="Unassembled WGS sequence"/>
</dbReference>
<keyword evidence="3" id="KW-1185">Reference proteome</keyword>
<organism evidence="2 3">
    <name type="scientific">Jeotgalicoccus halotolerans</name>
    <dbReference type="NCBI Taxonomy" id="157227"/>
    <lineage>
        <taxon>Bacteria</taxon>
        <taxon>Bacillati</taxon>
        <taxon>Bacillota</taxon>
        <taxon>Bacilli</taxon>
        <taxon>Bacillales</taxon>
        <taxon>Staphylococcaceae</taxon>
        <taxon>Jeotgalicoccus</taxon>
    </lineage>
</organism>
<dbReference type="InterPro" id="IPR010982">
    <property type="entry name" value="Lambda_DNA-bd_dom_sf"/>
</dbReference>
<dbReference type="EMBL" id="QUMW01000012">
    <property type="protein sequence ID" value="REG23799.1"/>
    <property type="molecule type" value="Genomic_DNA"/>
</dbReference>
<dbReference type="Gene3D" id="1.10.260.40">
    <property type="entry name" value="lambda repressor-like DNA-binding domains"/>
    <property type="match status" value="1"/>
</dbReference>
<evidence type="ECO:0000313" key="2">
    <source>
        <dbReference type="EMBL" id="REG23799.1"/>
    </source>
</evidence>
<dbReference type="SUPFAM" id="SSF47413">
    <property type="entry name" value="lambda repressor-like DNA-binding domains"/>
    <property type="match status" value="1"/>
</dbReference>
<evidence type="ECO:0000259" key="1">
    <source>
        <dbReference type="PROSITE" id="PS50943"/>
    </source>
</evidence>
<reference evidence="2 3" key="1">
    <citation type="submission" date="2018-08" db="EMBL/GenBank/DDBJ databases">
        <title>Genomic Encyclopedia of Type Strains, Phase IV (KMG-IV): sequencing the most valuable type-strain genomes for metagenomic binning, comparative biology and taxonomic classification.</title>
        <authorList>
            <person name="Goeker M."/>
        </authorList>
    </citation>
    <scope>NUCLEOTIDE SEQUENCE [LARGE SCALE GENOMIC DNA]</scope>
    <source>
        <strain evidence="2 3">DSM 17274</strain>
    </source>
</reference>
<accession>A0A3E0AVP0</accession>
<keyword evidence="2" id="KW-0238">DNA-binding</keyword>